<dbReference type="GO" id="GO:0009383">
    <property type="term" value="F:rRNA (cytosine-C5-)-methyltransferase activity"/>
    <property type="evidence" value="ECO:0007669"/>
    <property type="project" value="TreeGrafter"/>
</dbReference>
<evidence type="ECO:0000256" key="2">
    <source>
        <dbReference type="ARBA" id="ARBA00022603"/>
    </source>
</evidence>
<dbReference type="STRING" id="1678840.ATC1_12123"/>
<dbReference type="OrthoDB" id="9810297at2"/>
<dbReference type="Pfam" id="PF17125">
    <property type="entry name" value="Methyltr_RsmF_N"/>
    <property type="match status" value="1"/>
</dbReference>
<dbReference type="Gene3D" id="3.40.50.150">
    <property type="entry name" value="Vaccinia Virus protein VP39"/>
    <property type="match status" value="1"/>
</dbReference>
<evidence type="ECO:0000256" key="4">
    <source>
        <dbReference type="ARBA" id="ARBA00022691"/>
    </source>
</evidence>
<dbReference type="PANTHER" id="PTHR22807:SF30">
    <property type="entry name" value="28S RRNA (CYTOSINE(4447)-C(5))-METHYLTRANSFERASE-RELATED"/>
    <property type="match status" value="1"/>
</dbReference>
<dbReference type="Pfam" id="PF01189">
    <property type="entry name" value="Methyltr_RsmB-F"/>
    <property type="match status" value="1"/>
</dbReference>
<feature type="active site" description="Nucleophile" evidence="6">
    <location>
        <position position="255"/>
    </location>
</feature>
<dbReference type="AlphaFoldDB" id="A0A0K8PAA6"/>
<evidence type="ECO:0000313" key="9">
    <source>
        <dbReference type="Proteomes" id="UP000053370"/>
    </source>
</evidence>
<feature type="binding site" evidence="6">
    <location>
        <position position="157"/>
    </location>
    <ligand>
        <name>S-adenosyl-L-methionine</name>
        <dbReference type="ChEBI" id="CHEBI:59789"/>
    </ligand>
</feature>
<keyword evidence="9" id="KW-1185">Reference proteome</keyword>
<dbReference type="GO" id="GO:0070475">
    <property type="term" value="P:rRNA base methylation"/>
    <property type="evidence" value="ECO:0007669"/>
    <property type="project" value="TreeGrafter"/>
</dbReference>
<dbReference type="PANTHER" id="PTHR22807">
    <property type="entry name" value="NOP2 YEAST -RELATED NOL1/NOP2/FMU SUN DOMAIN-CONTAINING"/>
    <property type="match status" value="1"/>
</dbReference>
<name>A0A0K8PAA6_9CHLR</name>
<gene>
    <name evidence="8" type="ORF">ATC1_12123</name>
</gene>
<feature type="binding site" evidence="6">
    <location>
        <position position="202"/>
    </location>
    <ligand>
        <name>S-adenosyl-L-methionine</name>
        <dbReference type="ChEBI" id="CHEBI:59789"/>
    </ligand>
</feature>
<protein>
    <submittedName>
        <fullName evidence="8">16S rRNA C967/C1407 C5-methylase, RsmB/RsmF family</fullName>
    </submittedName>
</protein>
<dbReference type="InterPro" id="IPR001678">
    <property type="entry name" value="MeTrfase_RsmB-F_NOP2_dom"/>
</dbReference>
<keyword evidence="5 6" id="KW-0694">RNA-binding</keyword>
<dbReference type="GO" id="GO:0003723">
    <property type="term" value="F:RNA binding"/>
    <property type="evidence" value="ECO:0007669"/>
    <property type="project" value="UniProtKB-UniRule"/>
</dbReference>
<evidence type="ECO:0000256" key="3">
    <source>
        <dbReference type="ARBA" id="ARBA00022679"/>
    </source>
</evidence>
<evidence type="ECO:0000313" key="8">
    <source>
        <dbReference type="EMBL" id="GAP39592.1"/>
    </source>
</evidence>
<dbReference type="SUPFAM" id="SSF53335">
    <property type="entry name" value="S-adenosyl-L-methionine-dependent methyltransferases"/>
    <property type="match status" value="1"/>
</dbReference>
<keyword evidence="2 6" id="KW-0489">Methyltransferase</keyword>
<dbReference type="EMBL" id="DF968180">
    <property type="protein sequence ID" value="GAP39592.1"/>
    <property type="molecule type" value="Genomic_DNA"/>
</dbReference>
<accession>A0A0K8PAA6</accession>
<dbReference type="PRINTS" id="PR02008">
    <property type="entry name" value="RCMTFAMILY"/>
</dbReference>
<reference evidence="8" key="1">
    <citation type="journal article" date="2015" name="Genome Announc.">
        <title>Draft Genome Sequence of Anaerolineae Strain TC1, a Novel Isolate from a Methanogenic Wastewater Treatment System.</title>
        <authorList>
            <person name="Matsuura N."/>
            <person name="Tourlousse D.M."/>
            <person name="Sun L."/>
            <person name="Toyonaga M."/>
            <person name="Kuroda K."/>
            <person name="Ohashi A."/>
            <person name="Cruz R."/>
            <person name="Yamaguchi T."/>
            <person name="Sekiguchi Y."/>
        </authorList>
    </citation>
    <scope>NUCLEOTIDE SEQUENCE [LARGE SCALE GENOMIC DNA]</scope>
    <source>
        <strain evidence="8">TC1</strain>
    </source>
</reference>
<dbReference type="Gene3D" id="3.10.450.720">
    <property type="match status" value="1"/>
</dbReference>
<organism evidence="8">
    <name type="scientific">Flexilinea flocculi</name>
    <dbReference type="NCBI Taxonomy" id="1678840"/>
    <lineage>
        <taxon>Bacteria</taxon>
        <taxon>Bacillati</taxon>
        <taxon>Chloroflexota</taxon>
        <taxon>Anaerolineae</taxon>
        <taxon>Anaerolineales</taxon>
        <taxon>Anaerolineaceae</taxon>
        <taxon>Flexilinea</taxon>
    </lineage>
</organism>
<dbReference type="Proteomes" id="UP000053370">
    <property type="component" value="Unassembled WGS sequence"/>
</dbReference>
<evidence type="ECO:0000256" key="5">
    <source>
        <dbReference type="ARBA" id="ARBA00022884"/>
    </source>
</evidence>
<comment type="similarity">
    <text evidence="6">Belongs to the class I-like SAM-binding methyltransferase superfamily. RsmB/NOP family.</text>
</comment>
<evidence type="ECO:0000256" key="1">
    <source>
        <dbReference type="ARBA" id="ARBA00022490"/>
    </source>
</evidence>
<sequence>MAKKQLRNNQDHENPRQDALDAAWEKFRPFIPEAELSAMESALSKPLDRAFRLNPLKLDRQEVEILAKRYGWTLEQVPFCPDGFRVRTYQTSPSLTREHQIGQYYIQDTASMLPVSLFDTRLMESRPLILDMAASPGGKTTHLVARSLDQGLIMANDSSLSRISALKTVLKNWGSLNHFITNFPGENFGLWYPDTFDFILLDAPCSMQSLVSIDSHPMRPITEREEKALAQRQTALLDSAIHALKPGGQLVYSTCTLSPYEDEAVVNQILQKYGSKISVANAQEKLPYPAPGLTTDGIQTFDPSLTGSIRLWPHRYETAGFFAALICKQDSFGDQRSETPFRSWEKSGFTEMNVATQEKIDTFFKEQFGFLLKPVLEKYDCSLWQRENEVWALSNRYFTEFSSLPCKSAGMKIASLTVSGLIPDNDWISRFFKEMKKNRFLLDETQTARWLHGEDLPSADGNLSKGTILLMVDACETYLGCGFVSAGRIRNLSK</sequence>
<evidence type="ECO:0000259" key="7">
    <source>
        <dbReference type="PROSITE" id="PS51686"/>
    </source>
</evidence>
<dbReference type="RefSeq" id="WP_062278163.1">
    <property type="nucleotide sequence ID" value="NZ_DF968180.1"/>
</dbReference>
<keyword evidence="4 6" id="KW-0949">S-adenosyl-L-methionine</keyword>
<dbReference type="InterPro" id="IPR049560">
    <property type="entry name" value="MeTrfase_RsmB-F_NOP2_cat"/>
</dbReference>
<keyword evidence="3 6" id="KW-0808">Transferase</keyword>
<dbReference type="InterPro" id="IPR031341">
    <property type="entry name" value="Methyltr_RsmF_N"/>
</dbReference>
<dbReference type="InterPro" id="IPR023267">
    <property type="entry name" value="RCMT"/>
</dbReference>
<evidence type="ECO:0000256" key="6">
    <source>
        <dbReference type="PROSITE-ProRule" id="PRU01023"/>
    </source>
</evidence>
<feature type="domain" description="SAM-dependent MTase RsmB/NOP-type" evidence="7">
    <location>
        <begin position="39"/>
        <end position="329"/>
    </location>
</feature>
<proteinExistence type="inferred from homology"/>
<comment type="caution">
    <text evidence="6">Lacks conserved residue(s) required for the propagation of feature annotation.</text>
</comment>
<dbReference type="PROSITE" id="PS51686">
    <property type="entry name" value="SAM_MT_RSMB_NOP"/>
    <property type="match status" value="1"/>
</dbReference>
<dbReference type="InterPro" id="IPR029063">
    <property type="entry name" value="SAM-dependent_MTases_sf"/>
</dbReference>
<keyword evidence="1" id="KW-0963">Cytoplasm</keyword>